<dbReference type="EMBL" id="AFBI03000125">
    <property type="protein sequence ID" value="EJW01651.1"/>
    <property type="molecule type" value="Genomic_DNA"/>
</dbReference>
<feature type="compositionally biased region" description="Basic and acidic residues" evidence="1">
    <location>
        <begin position="225"/>
        <end position="252"/>
    </location>
</feature>
<gene>
    <name evidence="2" type="ORF">EDEG_03803</name>
</gene>
<keyword evidence="3" id="KW-1185">Reference proteome</keyword>
<evidence type="ECO:0000256" key="1">
    <source>
        <dbReference type="SAM" id="MobiDB-lite"/>
    </source>
</evidence>
<dbReference type="Proteomes" id="UP000003163">
    <property type="component" value="Unassembled WGS sequence"/>
</dbReference>
<evidence type="ECO:0000313" key="3">
    <source>
        <dbReference type="Proteomes" id="UP000003163"/>
    </source>
</evidence>
<evidence type="ECO:0000313" key="2">
    <source>
        <dbReference type="EMBL" id="EJW01651.1"/>
    </source>
</evidence>
<dbReference type="VEuPathDB" id="MicrosporidiaDB:EDEG_03803"/>
<reference evidence="3" key="2">
    <citation type="submission" date="2015-07" db="EMBL/GenBank/DDBJ databases">
        <title>Contrasting host-pathogen interactions and genome evolution in two generalist and specialist microsporidian pathogens of mosquitoes.</title>
        <authorList>
            <consortium name="The Broad Institute Genomics Platform"/>
            <consortium name="The Broad Institute Genome Sequencing Center for Infectious Disease"/>
            <person name="Cuomo C.A."/>
            <person name="Sanscrainte N.D."/>
            <person name="Goldberg J.M."/>
            <person name="Heiman D."/>
            <person name="Young S."/>
            <person name="Zeng Q."/>
            <person name="Becnel J.J."/>
            <person name="Birren B.W."/>
        </authorList>
    </citation>
    <scope>NUCLEOTIDE SEQUENCE [LARGE SCALE GENOMIC DNA]</scope>
    <source>
        <strain evidence="3">USNM 41457</strain>
    </source>
</reference>
<accession>J9D1E1</accession>
<proteinExistence type="predicted"/>
<organism evidence="2 3">
    <name type="scientific">Edhazardia aedis (strain USNM 41457)</name>
    <name type="common">Microsporidian parasite</name>
    <dbReference type="NCBI Taxonomy" id="1003232"/>
    <lineage>
        <taxon>Eukaryota</taxon>
        <taxon>Fungi</taxon>
        <taxon>Fungi incertae sedis</taxon>
        <taxon>Microsporidia</taxon>
        <taxon>Edhazardia</taxon>
    </lineage>
</organism>
<reference evidence="2 3" key="1">
    <citation type="submission" date="2011-08" db="EMBL/GenBank/DDBJ databases">
        <authorList>
            <person name="Liu Z.J."/>
            <person name="Shi F.L."/>
            <person name="Lu J.Q."/>
            <person name="Li M."/>
            <person name="Wang Z.L."/>
        </authorList>
    </citation>
    <scope>NUCLEOTIDE SEQUENCE [LARGE SCALE GENOMIC DNA]</scope>
    <source>
        <strain evidence="2 3">USNM 41457</strain>
    </source>
</reference>
<name>J9D1E1_EDHAE</name>
<sequence>MISDIIDKILDGKDICSLEIAIDFKEIETHDEIDDYSNKALLYLTYFIISGKMDKNINLTSKEEKHKEFIDKVIPMLLKEPRLLNKSELEILTIIQKLNFSISRDLYILLQNYKTKISKSERNYDNREWIIKLLVYFTIIAFEELKFIETQKNIEILRTKYEDEPIKSNKKTWIRTIDDKKQENILKDANKPTVSIDEYVNLLMKQVKKFERKNAAENISNIKKEETFDSSDEESKLKRIREQDELNDEMKKGSGNRLGMG</sequence>
<protein>
    <submittedName>
        <fullName evidence="2">Uncharacterized protein</fullName>
    </submittedName>
</protein>
<comment type="caution">
    <text evidence="2">The sequence shown here is derived from an EMBL/GenBank/DDBJ whole genome shotgun (WGS) entry which is preliminary data.</text>
</comment>
<dbReference type="AlphaFoldDB" id="J9D1E1"/>
<dbReference type="OrthoDB" id="10261753at2759"/>
<dbReference type="InParanoid" id="J9D1E1"/>
<dbReference type="HOGENOM" id="CLU_088000_0_0_1"/>
<feature type="region of interest" description="Disordered" evidence="1">
    <location>
        <begin position="225"/>
        <end position="261"/>
    </location>
</feature>